<accession>A0A9R1XYB7</accession>
<evidence type="ECO:0000313" key="3">
    <source>
        <dbReference type="Proteomes" id="UP000235145"/>
    </source>
</evidence>
<keyword evidence="3" id="KW-1185">Reference proteome</keyword>
<organism evidence="2 3">
    <name type="scientific">Lactuca sativa</name>
    <name type="common">Garden lettuce</name>
    <dbReference type="NCBI Taxonomy" id="4236"/>
    <lineage>
        <taxon>Eukaryota</taxon>
        <taxon>Viridiplantae</taxon>
        <taxon>Streptophyta</taxon>
        <taxon>Embryophyta</taxon>
        <taxon>Tracheophyta</taxon>
        <taxon>Spermatophyta</taxon>
        <taxon>Magnoliopsida</taxon>
        <taxon>eudicotyledons</taxon>
        <taxon>Gunneridae</taxon>
        <taxon>Pentapetalae</taxon>
        <taxon>asterids</taxon>
        <taxon>campanulids</taxon>
        <taxon>Asterales</taxon>
        <taxon>Asteraceae</taxon>
        <taxon>Cichorioideae</taxon>
        <taxon>Cichorieae</taxon>
        <taxon>Lactucinae</taxon>
        <taxon>Lactuca</taxon>
    </lineage>
</organism>
<feature type="region of interest" description="Disordered" evidence="1">
    <location>
        <begin position="67"/>
        <end position="97"/>
    </location>
</feature>
<evidence type="ECO:0000256" key="1">
    <source>
        <dbReference type="SAM" id="MobiDB-lite"/>
    </source>
</evidence>
<reference evidence="2 3" key="1">
    <citation type="journal article" date="2017" name="Nat. Commun.">
        <title>Genome assembly with in vitro proximity ligation data and whole-genome triplication in lettuce.</title>
        <authorList>
            <person name="Reyes-Chin-Wo S."/>
            <person name="Wang Z."/>
            <person name="Yang X."/>
            <person name="Kozik A."/>
            <person name="Arikit S."/>
            <person name="Song C."/>
            <person name="Xia L."/>
            <person name="Froenicke L."/>
            <person name="Lavelle D.O."/>
            <person name="Truco M.J."/>
            <person name="Xia R."/>
            <person name="Zhu S."/>
            <person name="Xu C."/>
            <person name="Xu H."/>
            <person name="Xu X."/>
            <person name="Cox K."/>
            <person name="Korf I."/>
            <person name="Meyers B.C."/>
            <person name="Michelmore R.W."/>
        </authorList>
    </citation>
    <scope>NUCLEOTIDE SEQUENCE [LARGE SCALE GENOMIC DNA]</scope>
    <source>
        <strain evidence="3">cv. Salinas</strain>
        <tissue evidence="2">Seedlings</tissue>
    </source>
</reference>
<feature type="compositionally biased region" description="Basic and acidic residues" evidence="1">
    <location>
        <begin position="67"/>
        <end position="76"/>
    </location>
</feature>
<proteinExistence type="predicted"/>
<name>A0A9R1XYB7_LACSA</name>
<feature type="region of interest" description="Disordered" evidence="1">
    <location>
        <begin position="131"/>
        <end position="166"/>
    </location>
</feature>
<comment type="caution">
    <text evidence="2">The sequence shown here is derived from an EMBL/GenBank/DDBJ whole genome shotgun (WGS) entry which is preliminary data.</text>
</comment>
<protein>
    <submittedName>
        <fullName evidence="2">Uncharacterized protein</fullName>
    </submittedName>
</protein>
<sequence length="176" mass="20033">MVNWLIHAAMDEIDIVCRYGRSKIFSILLFHGGEFTSFPGRNLFSKICLGWKGDAIWEEDIKKGDSMNDNIKEDGVNKGNDYGNSHNNEGSDSDDSEYLIDKNNMVEDIDVDMSKFYLNIDKDAKWVGGSNESVVEENSEEPAIGVLDNETLLSKDEESSNQRNKSVRWWCSNFDE</sequence>
<gene>
    <name evidence="2" type="ORF">LSAT_V11C100030300</name>
</gene>
<dbReference type="EMBL" id="NBSK02000001">
    <property type="protein sequence ID" value="KAJ0227657.1"/>
    <property type="molecule type" value="Genomic_DNA"/>
</dbReference>
<evidence type="ECO:0000313" key="2">
    <source>
        <dbReference type="EMBL" id="KAJ0227657.1"/>
    </source>
</evidence>
<dbReference type="AlphaFoldDB" id="A0A9R1XYB7"/>
<dbReference type="Proteomes" id="UP000235145">
    <property type="component" value="Unassembled WGS sequence"/>
</dbReference>